<evidence type="ECO:0000313" key="1">
    <source>
        <dbReference type="EMBL" id="OGY61509.1"/>
    </source>
</evidence>
<dbReference type="AlphaFoldDB" id="A0A1G1ZAT8"/>
<dbReference type="EMBL" id="MHJA01000007">
    <property type="protein sequence ID" value="OGY61509.1"/>
    <property type="molecule type" value="Genomic_DNA"/>
</dbReference>
<sequence length="509" mass="57161">MQDNEIESLSGLLHDDQAVLFVHTAEAARQIVATSVRPVAILIATSPHAYFVFDNHDIPYQSVEKYGLDKAVALSAIRRELKPSRIGFFDDHLFNPQQNQFVQLLRSQRDDRIVAFPGVTVVASPIKQSWLRTWTRKRARLYYLFETMRTRGIVSAFYLFLYQLRTKPVLLLGSGYNWNYCHIALYQKGYSIWGQVNVDLDGDQTAEEALMILNKKKFKAVLFSVNASAASKAFAVAARERGIPVIGWQHGDLNYIPAEQVARDDLENADLFLNWGVGSQENLVAAGKRCGLERQQQAVGSSYLDHLRIGIVPHSTVTVAPTIVYATTMYYLSGQIAISDVPWSDFRTYQAQRVIIKHLADLPGKKIVKCHPSVRYHVPGLFDYCRSFAPRGLEEVHSPVVRATDLFKKADLIIIDVPSTTLVEAAMFDTPIFCLLGQVKLSDKAVNLLKKRAMVSDDPEILMDAVENYLETGEYLADSKNNEFVEAYGTQSGFMASGRAAEEVHKFIS</sequence>
<reference evidence="1 2" key="1">
    <citation type="journal article" date="2016" name="Nat. Commun.">
        <title>Thousands of microbial genomes shed light on interconnected biogeochemical processes in an aquifer system.</title>
        <authorList>
            <person name="Anantharaman K."/>
            <person name="Brown C.T."/>
            <person name="Hug L.A."/>
            <person name="Sharon I."/>
            <person name="Castelle C.J."/>
            <person name="Probst A.J."/>
            <person name="Thomas B.C."/>
            <person name="Singh A."/>
            <person name="Wilkins M.J."/>
            <person name="Karaoz U."/>
            <person name="Brodie E.L."/>
            <person name="Williams K.H."/>
            <person name="Hubbard S.S."/>
            <person name="Banfield J.F."/>
        </authorList>
    </citation>
    <scope>NUCLEOTIDE SEQUENCE [LARGE SCALE GENOMIC DNA]</scope>
</reference>
<comment type="caution">
    <text evidence="1">The sequence shown here is derived from an EMBL/GenBank/DDBJ whole genome shotgun (WGS) entry which is preliminary data.</text>
</comment>
<evidence type="ECO:0000313" key="2">
    <source>
        <dbReference type="Proteomes" id="UP000176544"/>
    </source>
</evidence>
<accession>A0A1G1ZAT8</accession>
<gene>
    <name evidence="1" type="ORF">A3I33_00175</name>
</gene>
<dbReference type="STRING" id="1797692.A3I33_00175"/>
<evidence type="ECO:0008006" key="3">
    <source>
        <dbReference type="Google" id="ProtNLM"/>
    </source>
</evidence>
<organism evidence="1 2">
    <name type="scientific">Candidatus Colwellbacteria bacterium RIFCSPLOWO2_02_FULL_45_11</name>
    <dbReference type="NCBI Taxonomy" id="1797692"/>
    <lineage>
        <taxon>Bacteria</taxon>
        <taxon>Candidatus Colwelliibacteriota</taxon>
    </lineage>
</organism>
<name>A0A1G1ZAT8_9BACT</name>
<protein>
    <recommendedName>
        <fullName evidence="3">UDP-N-acetylglucosamine 2-epimerase domain-containing protein</fullName>
    </recommendedName>
</protein>
<proteinExistence type="predicted"/>
<dbReference type="Proteomes" id="UP000176544">
    <property type="component" value="Unassembled WGS sequence"/>
</dbReference>